<dbReference type="InterPro" id="IPR007607">
    <property type="entry name" value="BacA/B"/>
</dbReference>
<proteinExistence type="inferred from homology"/>
<name>A0ABY9YRX7_9GAMM</name>
<accession>A0ABY9YRX7</accession>
<comment type="similarity">
    <text evidence="1">Belongs to the bactofilin family.</text>
</comment>
<gene>
    <name evidence="3" type="ORF">PDM29_05320</name>
</gene>
<reference evidence="3 4" key="1">
    <citation type="submission" date="2022-12" db="EMBL/GenBank/DDBJ databases">
        <title>Two new species, Stenotrophomonas aracearum and Stenotrophomonas oahuensis, isolated from Anthurium (Araceae family) in Hawaii.</title>
        <authorList>
            <person name="Chunag S.C."/>
            <person name="Dobhal S."/>
            <person name="Alvarez A."/>
            <person name="Arif M."/>
        </authorList>
    </citation>
    <scope>NUCLEOTIDE SEQUENCE [LARGE SCALE GENOMIC DNA]</scope>
    <source>
        <strain evidence="3 4">A5586</strain>
    </source>
</reference>
<evidence type="ECO:0000313" key="4">
    <source>
        <dbReference type="Proteomes" id="UP001302072"/>
    </source>
</evidence>
<dbReference type="EMBL" id="CP115541">
    <property type="protein sequence ID" value="WNH53704.1"/>
    <property type="molecule type" value="Genomic_DNA"/>
</dbReference>
<sequence>MFGSNKSNRDGHLVVDALIGAQVVIRGDVEFSGGLYVEGTILGKVIASEGASTATLTLAEQGSIEGEIRAQVVVLSGRLEGDVHASERVELTPSARVNGNIHYQVVEMNAGAQLTGRLIHGAPQMALPPPEAGEGKDKDGKDKDGAARKKLAEAMA</sequence>
<feature type="region of interest" description="Disordered" evidence="2">
    <location>
        <begin position="122"/>
        <end position="156"/>
    </location>
</feature>
<organism evidence="3 4">
    <name type="scientific">Stenotrophomonas oahuensis</name>
    <dbReference type="NCBI Taxonomy" id="3003271"/>
    <lineage>
        <taxon>Bacteria</taxon>
        <taxon>Pseudomonadati</taxon>
        <taxon>Pseudomonadota</taxon>
        <taxon>Gammaproteobacteria</taxon>
        <taxon>Lysobacterales</taxon>
        <taxon>Lysobacteraceae</taxon>
        <taxon>Stenotrophomonas</taxon>
    </lineage>
</organism>
<dbReference type="PANTHER" id="PTHR35024:SF4">
    <property type="entry name" value="POLYMER-FORMING CYTOSKELETAL PROTEIN"/>
    <property type="match status" value="1"/>
</dbReference>
<evidence type="ECO:0000256" key="1">
    <source>
        <dbReference type="ARBA" id="ARBA00044755"/>
    </source>
</evidence>
<evidence type="ECO:0000313" key="3">
    <source>
        <dbReference type="EMBL" id="WNH53704.1"/>
    </source>
</evidence>
<feature type="compositionally biased region" description="Basic and acidic residues" evidence="2">
    <location>
        <begin position="133"/>
        <end position="156"/>
    </location>
</feature>
<evidence type="ECO:0000256" key="2">
    <source>
        <dbReference type="SAM" id="MobiDB-lite"/>
    </source>
</evidence>
<keyword evidence="4" id="KW-1185">Reference proteome</keyword>
<dbReference type="Pfam" id="PF04519">
    <property type="entry name" value="Bactofilin"/>
    <property type="match status" value="1"/>
</dbReference>
<dbReference type="PANTHER" id="PTHR35024">
    <property type="entry name" value="HYPOTHETICAL CYTOSOLIC PROTEIN"/>
    <property type="match status" value="1"/>
</dbReference>
<dbReference type="RefSeq" id="WP_311192843.1">
    <property type="nucleotide sequence ID" value="NZ_CP115541.1"/>
</dbReference>
<dbReference type="Proteomes" id="UP001302072">
    <property type="component" value="Chromosome"/>
</dbReference>
<protein>
    <submittedName>
        <fullName evidence="3">Polymer-forming cytoskeletal protein</fullName>
    </submittedName>
</protein>